<comment type="catalytic activity">
    <reaction evidence="1 7">
        <text>L-glutamate = D-glutamate</text>
        <dbReference type="Rhea" id="RHEA:12813"/>
        <dbReference type="ChEBI" id="CHEBI:29985"/>
        <dbReference type="ChEBI" id="CHEBI:29986"/>
        <dbReference type="EC" id="5.1.1.3"/>
    </reaction>
</comment>
<evidence type="ECO:0000256" key="6">
    <source>
        <dbReference type="ARBA" id="ARBA00023316"/>
    </source>
</evidence>
<dbReference type="Pfam" id="PF01177">
    <property type="entry name" value="Asp_Glu_race"/>
    <property type="match status" value="1"/>
</dbReference>
<dbReference type="HAMAP" id="MF_00258">
    <property type="entry name" value="Glu_racemase"/>
    <property type="match status" value="1"/>
</dbReference>
<dbReference type="PROSITE" id="PS00924">
    <property type="entry name" value="ASP_GLU_RACEMASE_2"/>
    <property type="match status" value="1"/>
</dbReference>
<keyword evidence="4 7" id="KW-0573">Peptidoglycan synthesis</keyword>
<evidence type="ECO:0000256" key="5">
    <source>
        <dbReference type="ARBA" id="ARBA00023235"/>
    </source>
</evidence>
<proteinExistence type="inferred from homology"/>
<feature type="active site" description="Proton donor/acceptor" evidence="7">
    <location>
        <position position="76"/>
    </location>
</feature>
<dbReference type="PROSITE" id="PS00923">
    <property type="entry name" value="ASP_GLU_RACEMASE_1"/>
    <property type="match status" value="1"/>
</dbReference>
<comment type="function">
    <text evidence="7">Provides the (R)-glutamate required for cell wall biosynthesis.</text>
</comment>
<dbReference type="PANTHER" id="PTHR21198:SF2">
    <property type="entry name" value="GLUTAMATE RACEMASE"/>
    <property type="match status" value="1"/>
</dbReference>
<name>A0ABR6XIZ2_9BURK</name>
<feature type="binding site" evidence="7">
    <location>
        <begin position="45"/>
        <end position="46"/>
    </location>
    <ligand>
        <name>substrate</name>
    </ligand>
</feature>
<feature type="binding site" evidence="7">
    <location>
        <begin position="77"/>
        <end position="78"/>
    </location>
    <ligand>
        <name>substrate</name>
    </ligand>
</feature>
<dbReference type="GO" id="GO:0008881">
    <property type="term" value="F:glutamate racemase activity"/>
    <property type="evidence" value="ECO:0007669"/>
    <property type="project" value="UniProtKB-EC"/>
</dbReference>
<evidence type="ECO:0000256" key="4">
    <source>
        <dbReference type="ARBA" id="ARBA00022984"/>
    </source>
</evidence>
<dbReference type="EC" id="5.1.1.3" evidence="2 7"/>
<dbReference type="InterPro" id="IPR004391">
    <property type="entry name" value="Glu_race"/>
</dbReference>
<protein>
    <recommendedName>
        <fullName evidence="2 7">Glutamate racemase</fullName>
        <ecNumber evidence="2 7">5.1.1.3</ecNumber>
    </recommendedName>
</protein>
<sequence>MPFAPDAPIGVFDSGVGGLSVLQHIRQTLPQESLIYFADSGFAPYGEKPEAVIIDRSLAITDFLLQHHIKALVVACNTATAAAIQLLRQRHPDLIIVGIEPGLKPAAALTQSGVIGVLATRGTLHSKKFQDLRDHLTQTTGIKVEQRACIGLASQIEKGELHSSTTSTLIQKYLTPLLNAGADAIVLGCTHYPFVIPLINDVIAQTSEPGRQVHIIDTGLAVAQQLKRRLIKTNLLTHSSDTADVTAWTTGSQSSLKTAFTQLLKMPATTIHTVVPQHIPTDK</sequence>
<feature type="active site" description="Proton donor/acceptor" evidence="7">
    <location>
        <position position="189"/>
    </location>
</feature>
<dbReference type="RefSeq" id="WP_190480759.1">
    <property type="nucleotide sequence ID" value="NZ_JACOFT010000006.1"/>
</dbReference>
<dbReference type="EMBL" id="JACOFT010000006">
    <property type="protein sequence ID" value="MBC3812852.1"/>
    <property type="molecule type" value="Genomic_DNA"/>
</dbReference>
<dbReference type="NCBIfam" id="TIGR00067">
    <property type="entry name" value="glut_race"/>
    <property type="match status" value="1"/>
</dbReference>
<evidence type="ECO:0000256" key="3">
    <source>
        <dbReference type="ARBA" id="ARBA00022960"/>
    </source>
</evidence>
<comment type="similarity">
    <text evidence="7">Belongs to the aspartate/glutamate racemases family.</text>
</comment>
<gene>
    <name evidence="7 8" type="primary">murI</name>
    <name evidence="8" type="ORF">H8K26_15515</name>
</gene>
<dbReference type="Proteomes" id="UP000637632">
    <property type="component" value="Unassembled WGS sequence"/>
</dbReference>
<dbReference type="PANTHER" id="PTHR21198">
    <property type="entry name" value="GLUTAMATE RACEMASE"/>
    <property type="match status" value="1"/>
</dbReference>
<keyword evidence="3 7" id="KW-0133">Cell shape</keyword>
<evidence type="ECO:0000256" key="2">
    <source>
        <dbReference type="ARBA" id="ARBA00013090"/>
    </source>
</evidence>
<dbReference type="Gene3D" id="3.40.50.1860">
    <property type="match status" value="2"/>
</dbReference>
<dbReference type="InterPro" id="IPR001920">
    <property type="entry name" value="Asp/Glu_race"/>
</dbReference>
<feature type="binding site" evidence="7">
    <location>
        <begin position="13"/>
        <end position="14"/>
    </location>
    <ligand>
        <name>substrate</name>
    </ligand>
</feature>
<evidence type="ECO:0000313" key="9">
    <source>
        <dbReference type="Proteomes" id="UP000637632"/>
    </source>
</evidence>
<evidence type="ECO:0000313" key="8">
    <source>
        <dbReference type="EMBL" id="MBC3812852.1"/>
    </source>
</evidence>
<dbReference type="InterPro" id="IPR033134">
    <property type="entry name" value="Asp/Glu_racemase_AS_2"/>
</dbReference>
<keyword evidence="5 7" id="KW-0413">Isomerase</keyword>
<comment type="pathway">
    <text evidence="7">Cell wall biogenesis; peptidoglycan biosynthesis.</text>
</comment>
<dbReference type="InterPro" id="IPR018187">
    <property type="entry name" value="Asp/Glu_racemase_AS_1"/>
</dbReference>
<organism evidence="8 9">
    <name type="scientific">Undibacterium aquatile</name>
    <dbReference type="NCBI Taxonomy" id="1537398"/>
    <lineage>
        <taxon>Bacteria</taxon>
        <taxon>Pseudomonadati</taxon>
        <taxon>Pseudomonadota</taxon>
        <taxon>Betaproteobacteria</taxon>
        <taxon>Burkholderiales</taxon>
        <taxon>Oxalobacteraceae</taxon>
        <taxon>Undibacterium</taxon>
    </lineage>
</organism>
<evidence type="ECO:0000256" key="1">
    <source>
        <dbReference type="ARBA" id="ARBA00001602"/>
    </source>
</evidence>
<dbReference type="SUPFAM" id="SSF53681">
    <property type="entry name" value="Aspartate/glutamate racemase"/>
    <property type="match status" value="2"/>
</dbReference>
<reference evidence="8 9" key="1">
    <citation type="submission" date="2020-08" db="EMBL/GenBank/DDBJ databases">
        <title>Novel species isolated from subtropical streams in China.</title>
        <authorList>
            <person name="Lu H."/>
        </authorList>
    </citation>
    <scope>NUCLEOTIDE SEQUENCE [LARGE SCALE GENOMIC DNA]</scope>
    <source>
        <strain evidence="8 9">CCTCC AB 2015119</strain>
    </source>
</reference>
<feature type="binding site" evidence="7">
    <location>
        <begin position="190"/>
        <end position="191"/>
    </location>
    <ligand>
        <name>substrate</name>
    </ligand>
</feature>
<evidence type="ECO:0000256" key="7">
    <source>
        <dbReference type="HAMAP-Rule" id="MF_00258"/>
    </source>
</evidence>
<keyword evidence="6 7" id="KW-0961">Cell wall biogenesis/degradation</keyword>
<dbReference type="InterPro" id="IPR015942">
    <property type="entry name" value="Asp/Glu/hydantoin_racemase"/>
</dbReference>
<accession>A0ABR6XIZ2</accession>
<keyword evidence="9" id="KW-1185">Reference proteome</keyword>
<comment type="caution">
    <text evidence="8">The sequence shown here is derived from an EMBL/GenBank/DDBJ whole genome shotgun (WGS) entry which is preliminary data.</text>
</comment>